<evidence type="ECO:0000256" key="2">
    <source>
        <dbReference type="ARBA" id="ARBA00029447"/>
    </source>
</evidence>
<dbReference type="Pfam" id="PF00672">
    <property type="entry name" value="HAMP"/>
    <property type="match status" value="1"/>
</dbReference>
<dbReference type="SUPFAM" id="SSF58104">
    <property type="entry name" value="Methyl-accepting chemotaxis protein (MCP) signaling domain"/>
    <property type="match status" value="1"/>
</dbReference>
<sequence>MIALLSLGIISYSDYHYLLKANEDMTGMYTDMLLPIAALNENRSYVKAIQADLLELVITADDKRNRELKADIDNLAEKFNANLSEYEKTKLDSFEVENLNKLKTLLQAYRQDRGGLIQLAMQNRKTEAYEVYRQQVVPQLDAFNQQLLALAEYNTKRADQINNQNDVDFEHAKRWMLGIQLVACLLLMLTGFYISRLIINPINVLLAFSRELSTGDFRDKPRSFASRDEFGQLADSLADMRSSVRGMMKQVSESAEQVAAASEELTASADQSAQAAGQIAGSITDVAKGSEEQLNSVNEPLR</sequence>
<dbReference type="Pfam" id="PF12729">
    <property type="entry name" value="4HB_MCP_1"/>
    <property type="match status" value="1"/>
</dbReference>
<evidence type="ECO:0000256" key="4">
    <source>
        <dbReference type="SAM" id="Phobius"/>
    </source>
</evidence>
<feature type="transmembrane region" description="Helical" evidence="4">
    <location>
        <begin position="175"/>
        <end position="194"/>
    </location>
</feature>
<keyword evidence="7" id="KW-1185">Reference proteome</keyword>
<keyword evidence="4" id="KW-0812">Transmembrane</keyword>
<dbReference type="InterPro" id="IPR047347">
    <property type="entry name" value="YvaQ-like_sensor"/>
</dbReference>
<comment type="similarity">
    <text evidence="2">Belongs to the methyl-accepting chemotaxis (MCP) protein family.</text>
</comment>
<dbReference type="PROSITE" id="PS50885">
    <property type="entry name" value="HAMP"/>
    <property type="match status" value="1"/>
</dbReference>
<dbReference type="Gene3D" id="1.10.287.950">
    <property type="entry name" value="Methyl-accepting chemotaxis protein"/>
    <property type="match status" value="1"/>
</dbReference>
<keyword evidence="4" id="KW-1133">Transmembrane helix</keyword>
<feature type="domain" description="HAMP" evidence="5">
    <location>
        <begin position="196"/>
        <end position="249"/>
    </location>
</feature>
<feature type="coiled-coil region" evidence="3">
    <location>
        <begin position="58"/>
        <end position="89"/>
    </location>
</feature>
<dbReference type="PANTHER" id="PTHR43531">
    <property type="entry name" value="PROTEIN ICFG"/>
    <property type="match status" value="1"/>
</dbReference>
<protein>
    <recommendedName>
        <fullName evidence="5">HAMP domain-containing protein</fullName>
    </recommendedName>
</protein>
<organism evidence="6 7">
    <name type="scientific">Sporomusa acidovorans (strain ATCC 49682 / DSM 3132 / Mol)</name>
    <dbReference type="NCBI Taxonomy" id="1123286"/>
    <lineage>
        <taxon>Bacteria</taxon>
        <taxon>Bacillati</taxon>
        <taxon>Bacillota</taxon>
        <taxon>Negativicutes</taxon>
        <taxon>Selenomonadales</taxon>
        <taxon>Sporomusaceae</taxon>
        <taxon>Sporomusa</taxon>
    </lineage>
</organism>
<name>A0ABZ3JAJ7_SPOA4</name>
<proteinExistence type="inferred from homology"/>
<dbReference type="PANTHER" id="PTHR43531:SF11">
    <property type="entry name" value="METHYL-ACCEPTING CHEMOTAXIS PROTEIN 3"/>
    <property type="match status" value="1"/>
</dbReference>
<evidence type="ECO:0000256" key="3">
    <source>
        <dbReference type="SAM" id="Coils"/>
    </source>
</evidence>
<evidence type="ECO:0000256" key="1">
    <source>
        <dbReference type="ARBA" id="ARBA00022500"/>
    </source>
</evidence>
<accession>A0ABZ3JAJ7</accession>
<keyword evidence="4" id="KW-0472">Membrane</keyword>
<dbReference type="Proteomes" id="UP000216052">
    <property type="component" value="Chromosome"/>
</dbReference>
<dbReference type="InterPro" id="IPR024478">
    <property type="entry name" value="HlyB_4HB_MCP"/>
</dbReference>
<evidence type="ECO:0000313" key="6">
    <source>
        <dbReference type="EMBL" id="XFO75121.1"/>
    </source>
</evidence>
<dbReference type="CDD" id="cd19411">
    <property type="entry name" value="MCP2201-like_sensor"/>
    <property type="match status" value="1"/>
</dbReference>
<dbReference type="CDD" id="cd06225">
    <property type="entry name" value="HAMP"/>
    <property type="match status" value="1"/>
</dbReference>
<gene>
    <name evidence="6" type="ORF">SPACI_052360</name>
</gene>
<evidence type="ECO:0000259" key="5">
    <source>
        <dbReference type="PROSITE" id="PS50885"/>
    </source>
</evidence>
<evidence type="ECO:0000313" key="7">
    <source>
        <dbReference type="Proteomes" id="UP000216052"/>
    </source>
</evidence>
<dbReference type="EMBL" id="CP155571">
    <property type="protein sequence ID" value="XFO75121.1"/>
    <property type="molecule type" value="Genomic_DNA"/>
</dbReference>
<dbReference type="InterPro" id="IPR003660">
    <property type="entry name" value="HAMP_dom"/>
</dbReference>
<dbReference type="SUPFAM" id="SSF158472">
    <property type="entry name" value="HAMP domain-like"/>
    <property type="match status" value="1"/>
</dbReference>
<dbReference type="SMART" id="SM00304">
    <property type="entry name" value="HAMP"/>
    <property type="match status" value="1"/>
</dbReference>
<dbReference type="InterPro" id="IPR051310">
    <property type="entry name" value="MCP_chemotaxis"/>
</dbReference>
<keyword evidence="1" id="KW-0145">Chemotaxis</keyword>
<keyword evidence="3" id="KW-0175">Coiled coil</keyword>
<reference evidence="6" key="1">
    <citation type="submission" date="2024-05" db="EMBL/GenBank/DDBJ databases">
        <title>Isolation and characterization of Sporomusa carbonis sp. nov., a carboxydotrophic hydrogenogen in the genus of Sporomusa isolated from a charcoal burning pile.</title>
        <authorList>
            <person name="Boeer T."/>
            <person name="Rosenbaum F."/>
            <person name="Eysell L."/>
            <person name="Mueller V."/>
            <person name="Daniel R."/>
            <person name="Poehlein A."/>
        </authorList>
    </citation>
    <scope>NUCLEOTIDE SEQUENCE [LARGE SCALE GENOMIC DNA]</scope>
    <source>
        <strain evidence="6">DSM 3132</strain>
    </source>
</reference>